<evidence type="ECO:0000313" key="3">
    <source>
        <dbReference type="Proteomes" id="UP000324748"/>
    </source>
</evidence>
<gene>
    <name evidence="2" type="ORF">PGT21_001040</name>
</gene>
<evidence type="ECO:0000313" key="2">
    <source>
        <dbReference type="EMBL" id="KAA1107061.1"/>
    </source>
</evidence>
<evidence type="ECO:0000256" key="1">
    <source>
        <dbReference type="SAM" id="MobiDB-lite"/>
    </source>
</evidence>
<proteinExistence type="predicted"/>
<accession>A0A5B0Q1G6</accession>
<comment type="caution">
    <text evidence="2">The sequence shown here is derived from an EMBL/GenBank/DDBJ whole genome shotgun (WGS) entry which is preliminary data.</text>
</comment>
<dbReference type="Proteomes" id="UP000324748">
    <property type="component" value="Unassembled WGS sequence"/>
</dbReference>
<dbReference type="EMBL" id="VSWC01000029">
    <property type="protein sequence ID" value="KAA1107061.1"/>
    <property type="molecule type" value="Genomic_DNA"/>
</dbReference>
<reference evidence="2 3" key="1">
    <citation type="submission" date="2019-05" db="EMBL/GenBank/DDBJ databases">
        <title>Emergence of the Ug99 lineage of the wheat stem rust pathogen through somatic hybridization.</title>
        <authorList>
            <person name="Li F."/>
            <person name="Upadhyaya N.M."/>
            <person name="Sperschneider J."/>
            <person name="Matny O."/>
            <person name="Nguyen-Phuc H."/>
            <person name="Mago R."/>
            <person name="Raley C."/>
            <person name="Miller M.E."/>
            <person name="Silverstein K.A.T."/>
            <person name="Henningsen E."/>
            <person name="Hirsch C.D."/>
            <person name="Visser B."/>
            <person name="Pretorius Z.A."/>
            <person name="Steffenson B.J."/>
            <person name="Schwessinger B."/>
            <person name="Dodds P.N."/>
            <person name="Figueroa M."/>
        </authorList>
    </citation>
    <scope>NUCLEOTIDE SEQUENCE [LARGE SCALE GENOMIC DNA]</scope>
    <source>
        <strain evidence="2">21-0</strain>
    </source>
</reference>
<organism evidence="2 3">
    <name type="scientific">Puccinia graminis f. sp. tritici</name>
    <dbReference type="NCBI Taxonomy" id="56615"/>
    <lineage>
        <taxon>Eukaryota</taxon>
        <taxon>Fungi</taxon>
        <taxon>Dikarya</taxon>
        <taxon>Basidiomycota</taxon>
        <taxon>Pucciniomycotina</taxon>
        <taxon>Pucciniomycetes</taxon>
        <taxon>Pucciniales</taxon>
        <taxon>Pucciniaceae</taxon>
        <taxon>Puccinia</taxon>
    </lineage>
</organism>
<name>A0A5B0Q1G6_PUCGR</name>
<dbReference type="AlphaFoldDB" id="A0A5B0Q1G6"/>
<protein>
    <submittedName>
        <fullName evidence="2">Uncharacterized protein</fullName>
    </submittedName>
</protein>
<dbReference type="OrthoDB" id="2497430at2759"/>
<keyword evidence="3" id="KW-1185">Reference proteome</keyword>
<sequence length="326" mass="36807">MLAVLQVYSAVCNLPKIQLSTEEKDEICAQIEKVLQVEIDRSFEGSAGLEILNMILSLPQEVCDRMMKSLQIRFHWMLESLLLEIEISADPTYRQEENLSHQKRALSKLEFLTKCVESQPLIKEHLGKSSVFNLVNTLLTPLRCHHTIALAITKLTLCISKSANVGYALNHQQMRTVSEALIEVMTVGHEASTKRRRRGEGVMAGLATADFVKEYGSQFDYQMNYPLGIYTALREELADELWIHLATLPQAEPTPSSDGSNKTSNHTGSAPEKHPGIPIAEGMDILFERFSELQRKYIRASPLARELLIYLKSSPEEVLQNMIHML</sequence>
<feature type="compositionally biased region" description="Polar residues" evidence="1">
    <location>
        <begin position="253"/>
        <end position="268"/>
    </location>
</feature>
<feature type="region of interest" description="Disordered" evidence="1">
    <location>
        <begin position="251"/>
        <end position="277"/>
    </location>
</feature>